<dbReference type="InterPro" id="IPR013783">
    <property type="entry name" value="Ig-like_fold"/>
</dbReference>
<dbReference type="GO" id="GO:0008422">
    <property type="term" value="F:beta-glucosidase activity"/>
    <property type="evidence" value="ECO:0007669"/>
    <property type="project" value="UniProtKB-ARBA"/>
</dbReference>
<evidence type="ECO:0000313" key="5">
    <source>
        <dbReference type="EMBL" id="UYN57066.1"/>
    </source>
</evidence>
<dbReference type="InterPro" id="IPR026891">
    <property type="entry name" value="Fn3-like"/>
</dbReference>
<evidence type="ECO:0000259" key="3">
    <source>
        <dbReference type="SMART" id="SM01217"/>
    </source>
</evidence>
<dbReference type="InterPro" id="IPR017853">
    <property type="entry name" value="GH"/>
</dbReference>
<dbReference type="EMBL" id="CP107523">
    <property type="protein sequence ID" value="UYN57066.1"/>
    <property type="molecule type" value="Genomic_DNA"/>
</dbReference>
<dbReference type="FunFam" id="2.60.40.10:FF:000495">
    <property type="entry name" value="Periplasmic beta-glucosidase"/>
    <property type="match status" value="1"/>
</dbReference>
<sequence>MDNSESPVDLNSLTTEEKVKLTSGKDFWSSESFPEHGIPSIRMSDGPHGLRYQAAEADHLGINDSVPSTSFPTASASASSWDPELIAEMGEAIGLEARSLGVDVVLGPGVNMKRNPLCGRNFEYFSEDPFLAGKLGAAWIQGIQKQGVAACLKHFAANNQENGRLSSNSMIDPVALHEIYLEAFRIAVTEGRPESVMCSYNKVNGRYASDNHYLMTQVLRHEFGFDGAVITDWGALNDKVASLNAGTDLEMPGDQHLFDKEALKAFQTGELRPASLDRAASNIAKMARKQRPKFTGSREEMLHQHAKLAQKIAESAIVLLKNDNGILPLADNEQVAVVGELAKETRFQGAGSSHIKAAEQVSILTGFKQTGIAYDYAAGYRLDDQVDEAAIAQALELARTHDKVIFVAGLPDSYESEGFDRQNMALPKVQNDLLQAIAAINPHVVVLLVAGAPVELPWLDQVQAILNLYLGGEQIGTAAGRVLTGQVNPSGKLAETYPVRYADVPSAELYDHRTRSVPYVESTYIGYRYFDKAQVPVAFPFGFGLSYTSFAIKNARLTDDHVTNDRPVTVQVALTNTGSRDGAEVVQAYVQEQTTRPLRPVRELKAFKKVFVKAGETVTVTLALPAQAFKEWHEQTQTWELPDAAKAVAIGTSSVDIVSVLPVQIQGQAFTNFENVPGWYTTPSGKPTVHDFEQLTGQKVPPHHEFVPGEFTRLNTPREMQKYSWLLRIIARTVIKMRTKDYIDKDGPEAKFQQAIVLDTPLIRLAQQASGTLRLSMVDRLVAAANHQYLKMIFR</sequence>
<dbReference type="PRINTS" id="PR00133">
    <property type="entry name" value="GLHYDRLASE3"/>
</dbReference>
<dbReference type="Gene3D" id="3.20.20.300">
    <property type="entry name" value="Glycoside hydrolase, family 3, N-terminal domain"/>
    <property type="match status" value="1"/>
</dbReference>
<dbReference type="Proteomes" id="UP001164790">
    <property type="component" value="Chromosome"/>
</dbReference>
<dbReference type="InterPro" id="IPR036881">
    <property type="entry name" value="Glyco_hydro_3_C_sf"/>
</dbReference>
<protein>
    <submittedName>
        <fullName evidence="5">Glycoside hydrolase family 3 C-terminal domain-containing protein</fullName>
    </submittedName>
    <submittedName>
        <fullName evidence="4">Glycosyl hydrolase</fullName>
    </submittedName>
</protein>
<dbReference type="Pfam" id="PF00933">
    <property type="entry name" value="Glyco_hydro_3"/>
    <property type="match status" value="1"/>
</dbReference>
<dbReference type="Gene3D" id="3.40.50.1700">
    <property type="entry name" value="Glycoside hydrolase family 3 C-terminal domain"/>
    <property type="match status" value="1"/>
</dbReference>
<evidence type="ECO:0000313" key="4">
    <source>
        <dbReference type="EMBL" id="RXT22463.1"/>
    </source>
</evidence>
<evidence type="ECO:0000256" key="1">
    <source>
        <dbReference type="ARBA" id="ARBA00005336"/>
    </source>
</evidence>
<evidence type="ECO:0000313" key="6">
    <source>
        <dbReference type="Proteomes" id="UP000290475"/>
    </source>
</evidence>
<dbReference type="RefSeq" id="WP_129302150.1">
    <property type="nucleotide sequence ID" value="NZ_CP074378.1"/>
</dbReference>
<dbReference type="InterPro" id="IPR001764">
    <property type="entry name" value="Glyco_hydro_3_N"/>
</dbReference>
<dbReference type="SMART" id="SM01217">
    <property type="entry name" value="Fn3_like"/>
    <property type="match status" value="1"/>
</dbReference>
<accession>A0A4Q1TV22</accession>
<dbReference type="SUPFAM" id="SSF52279">
    <property type="entry name" value="Beta-D-glucan exohydrolase, C-terminal domain"/>
    <property type="match status" value="1"/>
</dbReference>
<dbReference type="Pfam" id="PF14310">
    <property type="entry name" value="Fn3-like"/>
    <property type="match status" value="1"/>
</dbReference>
<dbReference type="Gene3D" id="2.60.40.10">
    <property type="entry name" value="Immunoglobulins"/>
    <property type="match status" value="1"/>
</dbReference>
<dbReference type="InterPro" id="IPR036962">
    <property type="entry name" value="Glyco_hydro_3_N_sf"/>
</dbReference>
<evidence type="ECO:0000313" key="7">
    <source>
        <dbReference type="Proteomes" id="UP001164790"/>
    </source>
</evidence>
<dbReference type="Proteomes" id="UP000290475">
    <property type="component" value="Unassembled WGS sequence"/>
</dbReference>
<dbReference type="InterPro" id="IPR002772">
    <property type="entry name" value="Glyco_hydro_3_C"/>
</dbReference>
<gene>
    <name evidence="4" type="ORF">BVJ53_09100</name>
    <name evidence="5" type="ORF">OFW50_02880</name>
</gene>
<dbReference type="InterPro" id="IPR050288">
    <property type="entry name" value="Cellulose_deg_GH3"/>
</dbReference>
<dbReference type="PANTHER" id="PTHR42715:SF10">
    <property type="entry name" value="BETA-GLUCOSIDASE"/>
    <property type="match status" value="1"/>
</dbReference>
<dbReference type="SUPFAM" id="SSF51445">
    <property type="entry name" value="(Trans)glycosidases"/>
    <property type="match status" value="1"/>
</dbReference>
<proteinExistence type="inferred from homology"/>
<dbReference type="PANTHER" id="PTHR42715">
    <property type="entry name" value="BETA-GLUCOSIDASE"/>
    <property type="match status" value="1"/>
</dbReference>
<dbReference type="Pfam" id="PF01915">
    <property type="entry name" value="Glyco_hydro_3_C"/>
    <property type="match status" value="1"/>
</dbReference>
<keyword evidence="2 4" id="KW-0378">Hydrolase</keyword>
<evidence type="ECO:0000256" key="2">
    <source>
        <dbReference type="ARBA" id="ARBA00022801"/>
    </source>
</evidence>
<reference evidence="4 6" key="1">
    <citation type="submission" date="2017-01" db="EMBL/GenBank/DDBJ databases">
        <title>Lactobacillus chiayiensis sp. nov., a lactic acid bacterium isolated from compost.</title>
        <authorList>
            <person name="Huang C.-H."/>
        </authorList>
    </citation>
    <scope>NUCLEOTIDE SEQUENCE [LARGE SCALE GENOMIC DNA]</scope>
    <source>
        <strain evidence="6">chh01</strain>
        <strain evidence="4">Chh01</strain>
    </source>
</reference>
<keyword evidence="7" id="KW-1185">Reference proteome</keyword>
<reference evidence="5" key="2">
    <citation type="submission" date="2022-10" db="EMBL/GenBank/DDBJ databases">
        <title>Comparative genomic analysis and in-vitro probiotic properties of the potential probiotic L. chiayiensis AACE 3.</title>
        <authorList>
            <person name="Kang X."/>
        </authorList>
    </citation>
    <scope>NUCLEOTIDE SEQUENCE</scope>
    <source>
        <strain evidence="5">AACE 3</strain>
    </source>
</reference>
<organism evidence="4 6">
    <name type="scientific">Lacticaseibacillus chiayiensis</name>
    <dbReference type="NCBI Taxonomy" id="2100821"/>
    <lineage>
        <taxon>Bacteria</taxon>
        <taxon>Bacillati</taxon>
        <taxon>Bacillota</taxon>
        <taxon>Bacilli</taxon>
        <taxon>Lactobacillales</taxon>
        <taxon>Lactobacillaceae</taxon>
        <taxon>Lacticaseibacillus</taxon>
    </lineage>
</organism>
<name>A0A4Q1TV22_9LACO</name>
<dbReference type="AlphaFoldDB" id="A0A4Q1TV22"/>
<feature type="domain" description="Fibronectin type III-like" evidence="3">
    <location>
        <begin position="584"/>
        <end position="654"/>
    </location>
</feature>
<dbReference type="GO" id="GO:0005975">
    <property type="term" value="P:carbohydrate metabolic process"/>
    <property type="evidence" value="ECO:0007669"/>
    <property type="project" value="InterPro"/>
</dbReference>
<comment type="similarity">
    <text evidence="1">Belongs to the glycosyl hydrolase 3 family.</text>
</comment>
<dbReference type="EMBL" id="MSSM01000023">
    <property type="protein sequence ID" value="RXT22463.1"/>
    <property type="molecule type" value="Genomic_DNA"/>
</dbReference>